<evidence type="ECO:0000313" key="2">
    <source>
        <dbReference type="Proteomes" id="UP000252770"/>
    </source>
</evidence>
<dbReference type="AlphaFoldDB" id="A0A367YQW9"/>
<dbReference type="EMBL" id="QOUI01000012">
    <property type="protein sequence ID" value="RCK68283.1"/>
    <property type="molecule type" value="Genomic_DNA"/>
</dbReference>
<comment type="caution">
    <text evidence="1">The sequence shown here is derived from an EMBL/GenBank/DDBJ whole genome shotgun (WGS) entry which is preliminary data.</text>
</comment>
<sequence length="228" mass="24941">MSDPTHQAPGVGAHALCGARTRSGAPCSNPPMLGQRRCRMHGGASPRARSRAERTLAEQQAALAATRLGVLVETSPEQALLDEVHRCAGMIAYYGQRAREVEAGTIDGDRPNRLDPDDPRETRRDLVWGITRQKTGGEDAGTTEEAAPNVWLKLWNEERDRLVRVAAACLKAGIEERRVRIAEETGSLVAQVIRRVLDRLELTEQQRTLVGTVVPDELRALASAEVGR</sequence>
<proteinExistence type="predicted"/>
<reference evidence="1 2" key="1">
    <citation type="submission" date="2018-07" db="EMBL/GenBank/DDBJ databases">
        <title>Desertimonas flava gen. nov. sp. nov.</title>
        <authorList>
            <person name="Liu S."/>
        </authorList>
    </citation>
    <scope>NUCLEOTIDE SEQUENCE [LARGE SCALE GENOMIC DNA]</scope>
    <source>
        <strain evidence="1 2">16Sb5-5</strain>
    </source>
</reference>
<evidence type="ECO:0000313" key="1">
    <source>
        <dbReference type="EMBL" id="RCK68283.1"/>
    </source>
</evidence>
<organism evidence="1 2">
    <name type="scientific">Desertihabitans brevis</name>
    <dbReference type="NCBI Taxonomy" id="2268447"/>
    <lineage>
        <taxon>Bacteria</taxon>
        <taxon>Bacillati</taxon>
        <taxon>Actinomycetota</taxon>
        <taxon>Actinomycetes</taxon>
        <taxon>Propionibacteriales</taxon>
        <taxon>Propionibacteriaceae</taxon>
        <taxon>Desertihabitans</taxon>
    </lineage>
</organism>
<gene>
    <name evidence="1" type="ORF">DT076_16685</name>
</gene>
<name>A0A367YQW9_9ACTN</name>
<dbReference type="InterPro" id="IPR047675">
    <property type="entry name" value="Putative_zinc-bd"/>
</dbReference>
<protein>
    <submittedName>
        <fullName evidence="1">Uncharacterized protein</fullName>
    </submittedName>
</protein>
<keyword evidence="2" id="KW-1185">Reference proteome</keyword>
<dbReference type="NCBIfam" id="NF041373">
    <property type="entry name" value="HGG_STG"/>
    <property type="match status" value="1"/>
</dbReference>
<accession>A0A367YQW9</accession>
<dbReference type="Proteomes" id="UP000252770">
    <property type="component" value="Unassembled WGS sequence"/>
</dbReference>